<feature type="non-terminal residue" evidence="1">
    <location>
        <position position="240"/>
    </location>
</feature>
<dbReference type="EMBL" id="BARS01035803">
    <property type="protein sequence ID" value="GAG22651.1"/>
    <property type="molecule type" value="Genomic_DNA"/>
</dbReference>
<evidence type="ECO:0000313" key="1">
    <source>
        <dbReference type="EMBL" id="GAG22651.1"/>
    </source>
</evidence>
<proteinExistence type="predicted"/>
<gene>
    <name evidence="1" type="ORF">S01H1_55110</name>
</gene>
<reference evidence="1" key="1">
    <citation type="journal article" date="2014" name="Front. Microbiol.">
        <title>High frequency of phylogenetically diverse reductive dehalogenase-homologous genes in deep subseafloor sedimentary metagenomes.</title>
        <authorList>
            <person name="Kawai M."/>
            <person name="Futagami T."/>
            <person name="Toyoda A."/>
            <person name="Takaki Y."/>
            <person name="Nishi S."/>
            <person name="Hori S."/>
            <person name="Arai W."/>
            <person name="Tsubouchi T."/>
            <person name="Morono Y."/>
            <person name="Uchiyama I."/>
            <person name="Ito T."/>
            <person name="Fujiyama A."/>
            <person name="Inagaki F."/>
            <person name="Takami H."/>
        </authorList>
    </citation>
    <scope>NUCLEOTIDE SEQUENCE</scope>
    <source>
        <strain evidence="1">Expedition CK06-06</strain>
    </source>
</reference>
<sequence>MRKATAVMTAVMVGVFVLGSASVQADSVRSGKQKPLSFRLATTSPTQGFEAMSLGDGETVYVASRAALAGGAVASAEAIEARKGSDLELSLTAEGVRRMGAVTRKSGADHLAIFSQGKLMAVGGMKFDAAGARLVVSGLSPDQTGRVIRLVGGSSFAPGQAVMTLVPSQSRVQPGRAVTVDIFIRGVADLRTYQVTVEVTGGQRGELAVEDMQIDSARSNYVFGTLQKIDGVDMTGNRVG</sequence>
<name>X0XCI8_9ZZZZ</name>
<dbReference type="AlphaFoldDB" id="X0XCI8"/>
<organism evidence="1">
    <name type="scientific">marine sediment metagenome</name>
    <dbReference type="NCBI Taxonomy" id="412755"/>
    <lineage>
        <taxon>unclassified sequences</taxon>
        <taxon>metagenomes</taxon>
        <taxon>ecological metagenomes</taxon>
    </lineage>
</organism>
<accession>X0XCI8</accession>
<protein>
    <submittedName>
        <fullName evidence="1">Uncharacterized protein</fullName>
    </submittedName>
</protein>
<comment type="caution">
    <text evidence="1">The sequence shown here is derived from an EMBL/GenBank/DDBJ whole genome shotgun (WGS) entry which is preliminary data.</text>
</comment>